<evidence type="ECO:0000256" key="8">
    <source>
        <dbReference type="RuleBase" id="RU364100"/>
    </source>
</evidence>
<dbReference type="GO" id="GO:0008233">
    <property type="term" value="F:peptidase activity"/>
    <property type="evidence" value="ECO:0007669"/>
    <property type="project" value="UniProtKB-KW"/>
</dbReference>
<dbReference type="Gene3D" id="3.90.1680.10">
    <property type="entry name" value="SOS response associated peptidase-like"/>
    <property type="match status" value="1"/>
</dbReference>
<dbReference type="InterPro" id="IPR036590">
    <property type="entry name" value="SRAP-like"/>
</dbReference>
<keyword evidence="2 8" id="KW-0645">Protease</keyword>
<dbReference type="AlphaFoldDB" id="A0A974XDJ7"/>
<name>A0A974XDJ7_9FIRM</name>
<dbReference type="EC" id="3.4.-.-" evidence="8"/>
<protein>
    <recommendedName>
        <fullName evidence="8">Abasic site processing protein</fullName>
        <ecNumber evidence="8">3.4.-.-</ecNumber>
    </recommendedName>
</protein>
<evidence type="ECO:0000313" key="10">
    <source>
        <dbReference type="Proteomes" id="UP000663499"/>
    </source>
</evidence>
<evidence type="ECO:0000256" key="6">
    <source>
        <dbReference type="ARBA" id="ARBA00023125"/>
    </source>
</evidence>
<sequence length="193" mass="22197">MCGRYFIADDQEEREIKKIIKDIEDRSKAVGNPIDLKTGEIFPTNVVPVLTKDVPQAMAWGFKGFQGKGHLINARVETANQKPTFRTPYSQNRCLIPASWFFEWRTVDKKKEKYAIGKKEPIYMAGLYRMEKDLELPVFVILTMPASPSISFIHDRMPVIVPKEHREAWLDQAPPVGDLMDISTKELQWKVSS</sequence>
<proteinExistence type="inferred from homology"/>
<keyword evidence="6" id="KW-0238">DNA-binding</keyword>
<dbReference type="PANTHER" id="PTHR13604:SF0">
    <property type="entry name" value="ABASIC SITE PROCESSING PROTEIN HMCES"/>
    <property type="match status" value="1"/>
</dbReference>
<reference evidence="9" key="1">
    <citation type="submission" date="2021-03" db="EMBL/GenBank/DDBJ databases">
        <title>Alkalibacter marinus sp. nov., isolated from tidal flat sediment.</title>
        <authorList>
            <person name="Namirimu T."/>
            <person name="Yang J.-A."/>
            <person name="Yang S.-H."/>
            <person name="Kim Y.-J."/>
            <person name="Kwon K.K."/>
        </authorList>
    </citation>
    <scope>NUCLEOTIDE SEQUENCE</scope>
    <source>
        <strain evidence="9">ES005</strain>
    </source>
</reference>
<dbReference type="SUPFAM" id="SSF143081">
    <property type="entry name" value="BB1717-like"/>
    <property type="match status" value="1"/>
</dbReference>
<keyword evidence="10" id="KW-1185">Reference proteome</keyword>
<evidence type="ECO:0000256" key="1">
    <source>
        <dbReference type="ARBA" id="ARBA00008136"/>
    </source>
</evidence>
<gene>
    <name evidence="9" type="ORF">J0B03_08650</name>
</gene>
<organism evidence="9 10">
    <name type="scientific">Alkalibacter rhizosphaerae</name>
    <dbReference type="NCBI Taxonomy" id="2815577"/>
    <lineage>
        <taxon>Bacteria</taxon>
        <taxon>Bacillati</taxon>
        <taxon>Bacillota</taxon>
        <taxon>Clostridia</taxon>
        <taxon>Eubacteriales</taxon>
        <taxon>Eubacteriaceae</taxon>
        <taxon>Alkalibacter</taxon>
    </lineage>
</organism>
<keyword evidence="4 8" id="KW-0378">Hydrolase</keyword>
<dbReference type="GO" id="GO:0016829">
    <property type="term" value="F:lyase activity"/>
    <property type="evidence" value="ECO:0007669"/>
    <property type="project" value="UniProtKB-KW"/>
</dbReference>
<keyword evidence="5" id="KW-0190">Covalent protein-DNA linkage</keyword>
<dbReference type="PANTHER" id="PTHR13604">
    <property type="entry name" value="DC12-RELATED"/>
    <property type="match status" value="1"/>
</dbReference>
<dbReference type="InterPro" id="IPR003738">
    <property type="entry name" value="SRAP"/>
</dbReference>
<dbReference type="RefSeq" id="WP_207299219.1">
    <property type="nucleotide sequence ID" value="NZ_CP071444.1"/>
</dbReference>
<dbReference type="EMBL" id="CP071444">
    <property type="protein sequence ID" value="QSX07877.1"/>
    <property type="molecule type" value="Genomic_DNA"/>
</dbReference>
<dbReference type="GO" id="GO:0106300">
    <property type="term" value="P:protein-DNA covalent cross-linking repair"/>
    <property type="evidence" value="ECO:0007669"/>
    <property type="project" value="InterPro"/>
</dbReference>
<dbReference type="Proteomes" id="UP000663499">
    <property type="component" value="Chromosome"/>
</dbReference>
<evidence type="ECO:0000256" key="7">
    <source>
        <dbReference type="ARBA" id="ARBA00023239"/>
    </source>
</evidence>
<comment type="similarity">
    <text evidence="1 8">Belongs to the SOS response-associated peptidase family.</text>
</comment>
<evidence type="ECO:0000256" key="3">
    <source>
        <dbReference type="ARBA" id="ARBA00022763"/>
    </source>
</evidence>
<evidence type="ECO:0000256" key="5">
    <source>
        <dbReference type="ARBA" id="ARBA00023124"/>
    </source>
</evidence>
<keyword evidence="7" id="KW-0456">Lyase</keyword>
<evidence type="ECO:0000313" key="9">
    <source>
        <dbReference type="EMBL" id="QSX07877.1"/>
    </source>
</evidence>
<evidence type="ECO:0000256" key="4">
    <source>
        <dbReference type="ARBA" id="ARBA00022801"/>
    </source>
</evidence>
<accession>A0A974XDJ7</accession>
<dbReference type="GO" id="GO:0003697">
    <property type="term" value="F:single-stranded DNA binding"/>
    <property type="evidence" value="ECO:0007669"/>
    <property type="project" value="InterPro"/>
</dbReference>
<dbReference type="Pfam" id="PF02586">
    <property type="entry name" value="SRAP"/>
    <property type="match status" value="1"/>
</dbReference>
<evidence type="ECO:0000256" key="2">
    <source>
        <dbReference type="ARBA" id="ARBA00022670"/>
    </source>
</evidence>
<dbReference type="GO" id="GO:0006508">
    <property type="term" value="P:proteolysis"/>
    <property type="evidence" value="ECO:0007669"/>
    <property type="project" value="UniProtKB-KW"/>
</dbReference>
<keyword evidence="3" id="KW-0227">DNA damage</keyword>
<dbReference type="KEGG" id="alka:J0B03_08650"/>